<dbReference type="AlphaFoldDB" id="D2R7E0"/>
<gene>
    <name evidence="1" type="ordered locus">Psta_0951</name>
</gene>
<name>D2R7E0_PIRSD</name>
<dbReference type="HOGENOM" id="CLU_2754383_0_0_0"/>
<dbReference type="EMBL" id="CP001848">
    <property type="protein sequence ID" value="ADB15636.1"/>
    <property type="molecule type" value="Genomic_DNA"/>
</dbReference>
<dbReference type="Proteomes" id="UP000001887">
    <property type="component" value="Chromosome"/>
</dbReference>
<reference evidence="1 2" key="1">
    <citation type="journal article" date="2009" name="Stand. Genomic Sci.">
        <title>Complete genome sequence of Pirellula staleyi type strain (ATCC 27377).</title>
        <authorList>
            <person name="Clum A."/>
            <person name="Tindall B.J."/>
            <person name="Sikorski J."/>
            <person name="Ivanova N."/>
            <person name="Mavrommatis K."/>
            <person name="Lucas S."/>
            <person name="Glavina del Rio T."/>
            <person name="Nolan M."/>
            <person name="Chen F."/>
            <person name="Tice H."/>
            <person name="Pitluck S."/>
            <person name="Cheng J.F."/>
            <person name="Chertkov O."/>
            <person name="Brettin T."/>
            <person name="Han C."/>
            <person name="Detter J.C."/>
            <person name="Kuske C."/>
            <person name="Bruce D."/>
            <person name="Goodwin L."/>
            <person name="Ovchinikova G."/>
            <person name="Pati A."/>
            <person name="Mikhailova N."/>
            <person name="Chen A."/>
            <person name="Palaniappan K."/>
            <person name="Land M."/>
            <person name="Hauser L."/>
            <person name="Chang Y.J."/>
            <person name="Jeffries C.D."/>
            <person name="Chain P."/>
            <person name="Rohde M."/>
            <person name="Goker M."/>
            <person name="Bristow J."/>
            <person name="Eisen J.A."/>
            <person name="Markowitz V."/>
            <person name="Hugenholtz P."/>
            <person name="Kyrpides N.C."/>
            <person name="Klenk H.P."/>
            <person name="Lapidus A."/>
        </authorList>
    </citation>
    <scope>NUCLEOTIDE SEQUENCE [LARGE SCALE GENOMIC DNA]</scope>
    <source>
        <strain evidence="2">ATCC 27377 / DSM 6068 / ICPB 4128</strain>
    </source>
</reference>
<organism evidence="1 2">
    <name type="scientific">Pirellula staleyi (strain ATCC 27377 / DSM 6068 / ICPB 4128)</name>
    <name type="common">Pirella staleyi</name>
    <dbReference type="NCBI Taxonomy" id="530564"/>
    <lineage>
        <taxon>Bacteria</taxon>
        <taxon>Pseudomonadati</taxon>
        <taxon>Planctomycetota</taxon>
        <taxon>Planctomycetia</taxon>
        <taxon>Pirellulales</taxon>
        <taxon>Pirellulaceae</taxon>
        <taxon>Pirellula</taxon>
    </lineage>
</organism>
<sequence length="70" mass="7946">MIAFDVSVNGRVIQTVGAGEKGMIRTELMWACFTRHIGRRLELIATLFSWDEWGRVGALVMGHVALQTWR</sequence>
<keyword evidence="2" id="KW-1185">Reference proteome</keyword>
<accession>D2R7E0</accession>
<proteinExistence type="predicted"/>
<dbReference type="KEGG" id="psl:Psta_0951"/>
<protein>
    <submittedName>
        <fullName evidence="1">Uncharacterized protein</fullName>
    </submittedName>
</protein>
<evidence type="ECO:0000313" key="2">
    <source>
        <dbReference type="Proteomes" id="UP000001887"/>
    </source>
</evidence>
<evidence type="ECO:0000313" key="1">
    <source>
        <dbReference type="EMBL" id="ADB15636.1"/>
    </source>
</evidence>